<dbReference type="EMBL" id="LZPO01097906">
    <property type="protein sequence ID" value="OBS63861.1"/>
    <property type="molecule type" value="Genomic_DNA"/>
</dbReference>
<dbReference type="OrthoDB" id="361536at2759"/>
<evidence type="ECO:0000256" key="2">
    <source>
        <dbReference type="ARBA" id="ARBA00022801"/>
    </source>
</evidence>
<dbReference type="PROSITE" id="PS50235">
    <property type="entry name" value="USP_3"/>
    <property type="match status" value="1"/>
</dbReference>
<feature type="domain" description="USP" evidence="5">
    <location>
        <begin position="1"/>
        <end position="212"/>
    </location>
</feature>
<organism evidence="6 7">
    <name type="scientific">Neotoma lepida</name>
    <name type="common">Desert woodrat</name>
    <dbReference type="NCBI Taxonomy" id="56216"/>
    <lineage>
        <taxon>Eukaryota</taxon>
        <taxon>Metazoa</taxon>
        <taxon>Chordata</taxon>
        <taxon>Craniata</taxon>
        <taxon>Vertebrata</taxon>
        <taxon>Euteleostomi</taxon>
        <taxon>Mammalia</taxon>
        <taxon>Eutheria</taxon>
        <taxon>Euarchontoglires</taxon>
        <taxon>Glires</taxon>
        <taxon>Rodentia</taxon>
        <taxon>Myomorpha</taxon>
        <taxon>Muroidea</taxon>
        <taxon>Cricetidae</taxon>
        <taxon>Neotominae</taxon>
        <taxon>Neotoma</taxon>
    </lineage>
</organism>
<feature type="non-terminal residue" evidence="6">
    <location>
        <position position="229"/>
    </location>
</feature>
<accession>A0A1A6GC90</accession>
<protein>
    <recommendedName>
        <fullName evidence="8">USP domain-containing protein</fullName>
    </recommendedName>
</protein>
<keyword evidence="1" id="KW-0833">Ubl conjugation pathway</keyword>
<evidence type="ECO:0000256" key="1">
    <source>
        <dbReference type="ARBA" id="ARBA00022786"/>
    </source>
</evidence>
<dbReference type="Pfam" id="PF00443">
    <property type="entry name" value="UCH"/>
    <property type="match status" value="1"/>
</dbReference>
<reference evidence="6 7" key="1">
    <citation type="submission" date="2016-06" db="EMBL/GenBank/DDBJ databases">
        <title>The Draft Genome Sequence and Annotation of the Desert Woodrat Neotoma lepida.</title>
        <authorList>
            <person name="Campbell M."/>
            <person name="Oakeson K.F."/>
            <person name="Yandell M."/>
            <person name="Halpert J.R."/>
            <person name="Dearing D."/>
        </authorList>
    </citation>
    <scope>NUCLEOTIDE SEQUENCE [LARGE SCALE GENOMIC DNA]</scope>
    <source>
        <strain evidence="6">417</strain>
        <tissue evidence="6">Liver</tissue>
    </source>
</reference>
<dbReference type="InterPro" id="IPR001394">
    <property type="entry name" value="Peptidase_C19_UCH"/>
</dbReference>
<proteinExistence type="predicted"/>
<dbReference type="InterPro" id="IPR015940">
    <property type="entry name" value="UBA"/>
</dbReference>
<evidence type="ECO:0000256" key="3">
    <source>
        <dbReference type="SAM" id="MobiDB-lite"/>
    </source>
</evidence>
<dbReference type="GO" id="GO:0016579">
    <property type="term" value="P:protein deubiquitination"/>
    <property type="evidence" value="ECO:0007669"/>
    <property type="project" value="InterPro"/>
</dbReference>
<feature type="non-terminal residue" evidence="6">
    <location>
        <position position="1"/>
    </location>
</feature>
<dbReference type="STRING" id="56216.A0A1A6GC90"/>
<evidence type="ECO:0008006" key="8">
    <source>
        <dbReference type="Google" id="ProtNLM"/>
    </source>
</evidence>
<keyword evidence="7" id="KW-1185">Reference proteome</keyword>
<feature type="domain" description="UBA" evidence="4">
    <location>
        <begin position="87"/>
        <end position="127"/>
    </location>
</feature>
<feature type="compositionally biased region" description="Low complexity" evidence="3">
    <location>
        <begin position="1"/>
        <end position="15"/>
    </location>
</feature>
<gene>
    <name evidence="6" type="ORF">A6R68_07600</name>
</gene>
<feature type="region of interest" description="Disordered" evidence="3">
    <location>
        <begin position="1"/>
        <end position="20"/>
    </location>
</feature>
<comment type="caution">
    <text evidence="6">The sequence shown here is derived from an EMBL/GenBank/DDBJ whole genome shotgun (WGS) entry which is preliminary data.</text>
</comment>
<dbReference type="Proteomes" id="UP000092124">
    <property type="component" value="Unassembled WGS sequence"/>
</dbReference>
<keyword evidence="2" id="KW-0378">Hydrolase</keyword>
<evidence type="ECO:0000313" key="7">
    <source>
        <dbReference type="Proteomes" id="UP000092124"/>
    </source>
</evidence>
<dbReference type="GO" id="GO:0004843">
    <property type="term" value="F:cysteine-type deubiquitinase activity"/>
    <property type="evidence" value="ECO:0007669"/>
    <property type="project" value="InterPro"/>
</dbReference>
<evidence type="ECO:0000259" key="4">
    <source>
        <dbReference type="PROSITE" id="PS50030"/>
    </source>
</evidence>
<dbReference type="AlphaFoldDB" id="A0A1A6GC90"/>
<dbReference type="SUPFAM" id="SSF54001">
    <property type="entry name" value="Cysteine proteinases"/>
    <property type="match status" value="1"/>
</dbReference>
<dbReference type="PROSITE" id="PS50030">
    <property type="entry name" value="UBA"/>
    <property type="match status" value="1"/>
</dbReference>
<dbReference type="InterPro" id="IPR038765">
    <property type="entry name" value="Papain-like_cys_pep_sf"/>
</dbReference>
<dbReference type="Gene3D" id="1.10.8.10">
    <property type="entry name" value="DNA helicase RuvA subunit, C-terminal domain"/>
    <property type="match status" value="1"/>
</dbReference>
<name>A0A1A6GC90_NEOLE</name>
<dbReference type="InterPro" id="IPR028889">
    <property type="entry name" value="USP"/>
</dbReference>
<sequence>PMRSSASVRSAAPSPGHYGLSSSLMHRPTVSELGLDIFQLRNTVLDTAQALVTPHETIAPMLDDLVIIQLVEIDFPMDAYTSAAANPSPEDCVITIVSIGFSIDQDLKTLWDMNNSLEQAIDWIFSHIDDLAAMDISEGCSAESVLTPKVQDSPGKYQLFAFISHMAASTMCVHYVCHIKKEGKWVIYNNQKMCASKKLPKDLGYIYFYQRDLPLALRKIATDLYYAIN</sequence>
<evidence type="ECO:0000313" key="6">
    <source>
        <dbReference type="EMBL" id="OBS63861.1"/>
    </source>
</evidence>
<evidence type="ECO:0000259" key="5">
    <source>
        <dbReference type="PROSITE" id="PS50235"/>
    </source>
</evidence>